<evidence type="ECO:0000313" key="16">
    <source>
        <dbReference type="EMBL" id="TCL41072.1"/>
    </source>
</evidence>
<dbReference type="InterPro" id="IPR005846">
    <property type="entry name" value="A-D-PHexomutase_a/b/a-III"/>
</dbReference>
<dbReference type="GO" id="GO:0004615">
    <property type="term" value="F:phosphomannomutase activity"/>
    <property type="evidence" value="ECO:0007669"/>
    <property type="project" value="TreeGrafter"/>
</dbReference>
<feature type="binding site" description="via phosphate group" evidence="9">
    <location>
        <position position="101"/>
    </location>
    <ligand>
        <name>Mg(2+)</name>
        <dbReference type="ChEBI" id="CHEBI:18420"/>
    </ligand>
</feature>
<feature type="active site" description="Phosphoserine intermediate" evidence="9">
    <location>
        <position position="101"/>
    </location>
</feature>
<dbReference type="PANTHER" id="PTHR42946:SF1">
    <property type="entry name" value="PHOSPHOGLUCOMUTASE (ALPHA-D-GLUCOSE-1,6-BISPHOSPHATE-DEPENDENT)"/>
    <property type="match status" value="1"/>
</dbReference>
<dbReference type="InterPro" id="IPR005843">
    <property type="entry name" value="A-D-PHexomutase_C"/>
</dbReference>
<dbReference type="Gene3D" id="3.40.120.10">
    <property type="entry name" value="Alpha-D-Glucose-1,6-Bisphosphate, subunit A, domain 3"/>
    <property type="match status" value="3"/>
</dbReference>
<comment type="PTM">
    <text evidence="9">Activated by phosphorylation.</text>
</comment>
<dbReference type="SUPFAM" id="SSF55957">
    <property type="entry name" value="Phosphoglucomutase, C-terminal domain"/>
    <property type="match status" value="1"/>
</dbReference>
<comment type="cofactor">
    <cofactor evidence="9">
        <name>Mg(2+)</name>
        <dbReference type="ChEBI" id="CHEBI:18420"/>
    </cofactor>
    <text evidence="9">Binds 1 Mg(2+) ion per subunit.</text>
</comment>
<dbReference type="InterPro" id="IPR005845">
    <property type="entry name" value="A-D-PHexomutase_a/b/a-II"/>
</dbReference>
<comment type="similarity">
    <text evidence="1 9 10">Belongs to the phosphohexose mutase family.</text>
</comment>
<dbReference type="Gene3D" id="3.30.310.50">
    <property type="entry name" value="Alpha-D-phosphohexomutase, C-terminal domain"/>
    <property type="match status" value="1"/>
</dbReference>
<dbReference type="NCBIfam" id="TIGR01455">
    <property type="entry name" value="glmM"/>
    <property type="match status" value="1"/>
</dbReference>
<evidence type="ECO:0000256" key="11">
    <source>
        <dbReference type="RuleBase" id="RU004327"/>
    </source>
</evidence>
<dbReference type="GO" id="GO:0008966">
    <property type="term" value="F:phosphoglucosamine mutase activity"/>
    <property type="evidence" value="ECO:0007669"/>
    <property type="project" value="UniProtKB-UniRule"/>
</dbReference>
<feature type="domain" description="Alpha-D-phosphohexomutase alpha/beta/alpha" evidence="14">
    <location>
        <begin position="159"/>
        <end position="254"/>
    </location>
</feature>
<name>A0A9X8UHK3_9FIRM</name>
<dbReference type="GO" id="GO:0005975">
    <property type="term" value="P:carbohydrate metabolic process"/>
    <property type="evidence" value="ECO:0007669"/>
    <property type="project" value="InterPro"/>
</dbReference>
<keyword evidence="5 9" id="KW-0413">Isomerase</keyword>
<evidence type="ECO:0000259" key="14">
    <source>
        <dbReference type="Pfam" id="PF02879"/>
    </source>
</evidence>
<keyword evidence="2 9" id="KW-0597">Phosphoprotein</keyword>
<dbReference type="AlphaFoldDB" id="A0A9X8UHK3"/>
<dbReference type="RefSeq" id="WP_079698380.1">
    <property type="nucleotide sequence ID" value="NZ_JADNAH010000006.1"/>
</dbReference>
<dbReference type="InterPro" id="IPR050060">
    <property type="entry name" value="Phosphoglucosamine_mutase"/>
</dbReference>
<dbReference type="CDD" id="cd05802">
    <property type="entry name" value="GlmM"/>
    <property type="match status" value="1"/>
</dbReference>
<feature type="binding site" evidence="9">
    <location>
        <position position="245"/>
    </location>
    <ligand>
        <name>Mg(2+)</name>
        <dbReference type="ChEBI" id="CHEBI:18420"/>
    </ligand>
</feature>
<dbReference type="EC" id="5.4.2.10" evidence="7 9"/>
<dbReference type="FunFam" id="3.40.120.10:FF:000002">
    <property type="entry name" value="Phosphoglucosamine mutase"/>
    <property type="match status" value="1"/>
</dbReference>
<dbReference type="PANTHER" id="PTHR42946">
    <property type="entry name" value="PHOSPHOHEXOSE MUTASE"/>
    <property type="match status" value="1"/>
</dbReference>
<gene>
    <name evidence="9" type="primary">glmM</name>
    <name evidence="16" type="ORF">EDD78_1155</name>
</gene>
<dbReference type="PRINTS" id="PR00509">
    <property type="entry name" value="PGMPMM"/>
</dbReference>
<feature type="domain" description="Alpha-D-phosphohexomutase C-terminal" evidence="12">
    <location>
        <begin position="376"/>
        <end position="442"/>
    </location>
</feature>
<evidence type="ECO:0000256" key="1">
    <source>
        <dbReference type="ARBA" id="ARBA00010231"/>
    </source>
</evidence>
<dbReference type="FunFam" id="3.40.120.10:FF:000001">
    <property type="entry name" value="Phosphoglucosamine mutase"/>
    <property type="match status" value="1"/>
</dbReference>
<dbReference type="FunFam" id="3.30.310.50:FF:000001">
    <property type="entry name" value="Phosphoglucosamine mutase"/>
    <property type="match status" value="1"/>
</dbReference>
<feature type="binding site" evidence="9">
    <location>
        <position position="241"/>
    </location>
    <ligand>
        <name>Mg(2+)</name>
        <dbReference type="ChEBI" id="CHEBI:18420"/>
    </ligand>
</feature>
<proteinExistence type="inferred from homology"/>
<dbReference type="InterPro" id="IPR005841">
    <property type="entry name" value="Alpha-D-phosphohexomutase_SF"/>
</dbReference>
<dbReference type="Pfam" id="PF00408">
    <property type="entry name" value="PGM_PMM_IV"/>
    <property type="match status" value="1"/>
</dbReference>
<evidence type="ECO:0000256" key="7">
    <source>
        <dbReference type="ARBA" id="ARBA00066330"/>
    </source>
</evidence>
<dbReference type="OrthoDB" id="9806956at2"/>
<keyword evidence="3 9" id="KW-0479">Metal-binding</keyword>
<dbReference type="GO" id="GO:0005829">
    <property type="term" value="C:cytosol"/>
    <property type="evidence" value="ECO:0007669"/>
    <property type="project" value="TreeGrafter"/>
</dbReference>
<dbReference type="Pfam" id="PF02879">
    <property type="entry name" value="PGM_PMM_II"/>
    <property type="match status" value="1"/>
</dbReference>
<dbReference type="GO" id="GO:0009252">
    <property type="term" value="P:peptidoglycan biosynthetic process"/>
    <property type="evidence" value="ECO:0007669"/>
    <property type="project" value="TreeGrafter"/>
</dbReference>
<dbReference type="HAMAP" id="MF_01554_B">
    <property type="entry name" value="GlmM_B"/>
    <property type="match status" value="1"/>
</dbReference>
<dbReference type="Pfam" id="PF02880">
    <property type="entry name" value="PGM_PMM_III"/>
    <property type="match status" value="1"/>
</dbReference>
<keyword evidence="4 9" id="KW-0460">Magnesium</keyword>
<dbReference type="EMBL" id="SLUK01000015">
    <property type="protein sequence ID" value="TCL41072.1"/>
    <property type="molecule type" value="Genomic_DNA"/>
</dbReference>
<dbReference type="SUPFAM" id="SSF53738">
    <property type="entry name" value="Phosphoglucomutase, first 3 domains"/>
    <property type="match status" value="3"/>
</dbReference>
<dbReference type="InterPro" id="IPR005844">
    <property type="entry name" value="A-D-PHexomutase_a/b/a-I"/>
</dbReference>
<dbReference type="InterPro" id="IPR016066">
    <property type="entry name" value="A-D-PHexomutase_CS"/>
</dbReference>
<reference evidence="16 17" key="1">
    <citation type="submission" date="2019-03" db="EMBL/GenBank/DDBJ databases">
        <title>Genomic Encyclopedia of Type Strains, Phase IV (KMG-IV): sequencing the most valuable type-strain genomes for metagenomic binning, comparative biology and taxonomic classification.</title>
        <authorList>
            <person name="Goeker M."/>
        </authorList>
    </citation>
    <scope>NUCLEOTIDE SEQUENCE [LARGE SCALE GENOMIC DNA]</scope>
    <source>
        <strain evidence="16 17">DSM 100433</strain>
    </source>
</reference>
<evidence type="ECO:0000256" key="9">
    <source>
        <dbReference type="HAMAP-Rule" id="MF_01554"/>
    </source>
</evidence>
<comment type="function">
    <text evidence="9 11">Catalyzes the conversion of glucosamine-6-phosphate to glucosamine-1-phosphate.</text>
</comment>
<dbReference type="InterPro" id="IPR006352">
    <property type="entry name" value="GlmM_bact"/>
</dbReference>
<evidence type="ECO:0000259" key="15">
    <source>
        <dbReference type="Pfam" id="PF02880"/>
    </source>
</evidence>
<sequence length="457" mass="49238">MGRIFGTDGARGVANTEISCDLAMDIGRALAMVLTEKSDKRPRVLIGRDTRISGDMLESAVAAGLCSVGANAELLGVVPTPAIAHLVRELHADAGVMLSASHNPFEYNGIKIFGSGGLKLRDEQEFEIEELVLDHKAPFTIQWGAHVGRVSRDERAVQKYVDHLAATVPEGLMGLRVALDCSNGSASRTAEGLFTRLGAEVTIFSCAPDGININDGCGSTHIEALQELVRCGDFDCGFAFDGDADRCLAVSAEGELVDGDRIIALLAKDLKERGKLVGDSAVVTVMSNLGFHKFCEQTGIRAEITKVGDRYVLENMLENGYMIGGEQSGHVILREHMTTGDGQLTALHVMAVMKRTGKSLHELASVMQVFPQVTVNVRADPYMKSHLELDDGVVRKVAEHRERLGDSGRVLVRVSGTEPLIRVMIEGQDEEYIKAAAGDIADTIKERLGNNESDKGL</sequence>
<feature type="domain" description="Alpha-D-phosphohexomutase alpha/beta/alpha" evidence="15">
    <location>
        <begin position="258"/>
        <end position="368"/>
    </location>
</feature>
<dbReference type="GO" id="GO:0006048">
    <property type="term" value="P:UDP-N-acetylglucosamine biosynthetic process"/>
    <property type="evidence" value="ECO:0007669"/>
    <property type="project" value="TreeGrafter"/>
</dbReference>
<evidence type="ECO:0000256" key="3">
    <source>
        <dbReference type="ARBA" id="ARBA00022723"/>
    </source>
</evidence>
<dbReference type="InterPro" id="IPR036900">
    <property type="entry name" value="A-D-PHexomutase_C_sf"/>
</dbReference>
<evidence type="ECO:0000259" key="13">
    <source>
        <dbReference type="Pfam" id="PF02878"/>
    </source>
</evidence>
<dbReference type="GO" id="GO:0000287">
    <property type="term" value="F:magnesium ion binding"/>
    <property type="evidence" value="ECO:0007669"/>
    <property type="project" value="UniProtKB-UniRule"/>
</dbReference>
<evidence type="ECO:0000259" key="12">
    <source>
        <dbReference type="Pfam" id="PF00408"/>
    </source>
</evidence>
<evidence type="ECO:0000256" key="6">
    <source>
        <dbReference type="ARBA" id="ARBA00050364"/>
    </source>
</evidence>
<feature type="modified residue" description="Phosphoserine" evidence="9">
    <location>
        <position position="101"/>
    </location>
</feature>
<dbReference type="PROSITE" id="PS00710">
    <property type="entry name" value="PGM_PMM"/>
    <property type="match status" value="1"/>
</dbReference>
<comment type="catalytic activity">
    <reaction evidence="6 9 11">
        <text>alpha-D-glucosamine 1-phosphate = D-glucosamine 6-phosphate</text>
        <dbReference type="Rhea" id="RHEA:23424"/>
        <dbReference type="ChEBI" id="CHEBI:58516"/>
        <dbReference type="ChEBI" id="CHEBI:58725"/>
        <dbReference type="EC" id="5.4.2.10"/>
    </reaction>
</comment>
<organism evidence="16 17">
    <name type="scientific">Harryflintia acetispora</name>
    <dbReference type="NCBI Taxonomy" id="1849041"/>
    <lineage>
        <taxon>Bacteria</taxon>
        <taxon>Bacillati</taxon>
        <taxon>Bacillota</taxon>
        <taxon>Clostridia</taxon>
        <taxon>Eubacteriales</taxon>
        <taxon>Oscillospiraceae</taxon>
        <taxon>Harryflintia</taxon>
    </lineage>
</organism>
<evidence type="ECO:0000256" key="8">
    <source>
        <dbReference type="ARBA" id="ARBA00068193"/>
    </source>
</evidence>
<evidence type="ECO:0000256" key="10">
    <source>
        <dbReference type="RuleBase" id="RU004326"/>
    </source>
</evidence>
<protein>
    <recommendedName>
        <fullName evidence="8 9">Phosphoglucosamine mutase</fullName>
        <ecNumber evidence="7 9">5.4.2.10</ecNumber>
    </recommendedName>
</protein>
<keyword evidence="17" id="KW-1185">Reference proteome</keyword>
<accession>A0A9X8UHK3</accession>
<comment type="caution">
    <text evidence="16">The sequence shown here is derived from an EMBL/GenBank/DDBJ whole genome shotgun (WGS) entry which is preliminary data.</text>
</comment>
<dbReference type="Pfam" id="PF02878">
    <property type="entry name" value="PGM_PMM_I"/>
    <property type="match status" value="1"/>
</dbReference>
<dbReference type="InterPro" id="IPR016055">
    <property type="entry name" value="A-D-PHexomutase_a/b/a-I/II/III"/>
</dbReference>
<evidence type="ECO:0000256" key="4">
    <source>
        <dbReference type="ARBA" id="ARBA00022842"/>
    </source>
</evidence>
<feature type="binding site" evidence="9">
    <location>
        <position position="243"/>
    </location>
    <ligand>
        <name>Mg(2+)</name>
        <dbReference type="ChEBI" id="CHEBI:18420"/>
    </ligand>
</feature>
<feature type="domain" description="Alpha-D-phosphohexomutase alpha/beta/alpha" evidence="13">
    <location>
        <begin position="3"/>
        <end position="133"/>
    </location>
</feature>
<dbReference type="Proteomes" id="UP000294682">
    <property type="component" value="Unassembled WGS sequence"/>
</dbReference>
<evidence type="ECO:0000256" key="5">
    <source>
        <dbReference type="ARBA" id="ARBA00023235"/>
    </source>
</evidence>
<evidence type="ECO:0000313" key="17">
    <source>
        <dbReference type="Proteomes" id="UP000294682"/>
    </source>
</evidence>
<evidence type="ECO:0000256" key="2">
    <source>
        <dbReference type="ARBA" id="ARBA00022553"/>
    </source>
</evidence>